<dbReference type="SUPFAM" id="SSF81383">
    <property type="entry name" value="F-box domain"/>
    <property type="match status" value="1"/>
</dbReference>
<protein>
    <recommendedName>
        <fullName evidence="1">F-box domain-containing protein</fullName>
    </recommendedName>
</protein>
<dbReference type="GO" id="GO:0031146">
    <property type="term" value="P:SCF-dependent proteasomal ubiquitin-dependent protein catabolic process"/>
    <property type="evidence" value="ECO:0007669"/>
    <property type="project" value="TreeGrafter"/>
</dbReference>
<dbReference type="InterPro" id="IPR036047">
    <property type="entry name" value="F-box-like_dom_sf"/>
</dbReference>
<feature type="domain" description="F-box" evidence="1">
    <location>
        <begin position="13"/>
        <end position="52"/>
    </location>
</feature>
<dbReference type="Proteomes" id="UP000707451">
    <property type="component" value="Unassembled WGS sequence"/>
</dbReference>
<evidence type="ECO:0000313" key="3">
    <source>
        <dbReference type="Proteomes" id="UP000707451"/>
    </source>
</evidence>
<evidence type="ECO:0000313" key="2">
    <source>
        <dbReference type="EMBL" id="KAG9064729.1"/>
    </source>
</evidence>
<proteinExistence type="predicted"/>
<dbReference type="OrthoDB" id="2397128at2759"/>
<dbReference type="InterPro" id="IPR001810">
    <property type="entry name" value="F-box_dom"/>
</dbReference>
<dbReference type="InterPro" id="IPR032675">
    <property type="entry name" value="LRR_dom_sf"/>
</dbReference>
<sequence>MTLSPVKSPLLLPEILSNIGRFLAKRELIACFQVCSTWHAALEPVLWADLNFEKQLLQSYFVDAERQVRILPDPPTIQRLARHITSIRYRGCQSPISLLILPHIVRLTRLRVFHHSSATLRSLILRNVASLVHIHWEEQYSGLASVYRPPDLVDDMFSVMVQCRHLHTLTLTRSTVSESQAQPFYQLLQQLHSITLSSTSIHSFPSDPIHFPNINSLALLAVDMDPKQQFKLVASCPNLGTFSWKARVRTPITADALTLPTTCPRLTALDLSRCESSDSIMAQIMQKSPHLTFLDASRSSFGPACFMILVRNQSRALQHLDVRTCGDVTSEMIHAIMVYCQRLVSFQASDIPARVLIQEPQIQCLQLEILTLNLTEIAQDKTIQFRVYEQLARLTRLKVLTFGPAAEGSRLGAGAGIGAGNGGSGAAPRTWMGIGMGMGSGMNTAAGVGAAGNTGGGGGGGGAAVAGARRLQNAIGSTPLNNMMTTLKKDEPDSMDFRLKYGLAQLATLKQLEEFRFEGLVLCKMDVDEIQWIANAWKSLRMVRGVLHKEKRRRARLESKLRELRPDVRLVSIDMCKVTLF</sequence>
<dbReference type="SUPFAM" id="SSF52047">
    <property type="entry name" value="RNI-like"/>
    <property type="match status" value="1"/>
</dbReference>
<reference evidence="2" key="1">
    <citation type="submission" date="2021-06" db="EMBL/GenBank/DDBJ databases">
        <title>Genome Sequence of Mortierella hyaline Strain SCG-10, a Cold-Adapted, Nitrate-Reducing Fungus Isolated from Soil in Minnesota, USA.</title>
        <authorList>
            <person name="Aldossari N."/>
        </authorList>
    </citation>
    <scope>NUCLEOTIDE SEQUENCE</scope>
    <source>
        <strain evidence="2">SCG-10</strain>
    </source>
</reference>
<organism evidence="2 3">
    <name type="scientific">Linnemannia hyalina</name>
    <dbReference type="NCBI Taxonomy" id="64524"/>
    <lineage>
        <taxon>Eukaryota</taxon>
        <taxon>Fungi</taxon>
        <taxon>Fungi incertae sedis</taxon>
        <taxon>Mucoromycota</taxon>
        <taxon>Mortierellomycotina</taxon>
        <taxon>Mortierellomycetes</taxon>
        <taxon>Mortierellales</taxon>
        <taxon>Mortierellaceae</taxon>
        <taxon>Linnemannia</taxon>
    </lineage>
</organism>
<name>A0A9P7XPL3_9FUNG</name>
<dbReference type="GO" id="GO:0019005">
    <property type="term" value="C:SCF ubiquitin ligase complex"/>
    <property type="evidence" value="ECO:0007669"/>
    <property type="project" value="TreeGrafter"/>
</dbReference>
<comment type="caution">
    <text evidence="2">The sequence shown here is derived from an EMBL/GenBank/DDBJ whole genome shotgun (WGS) entry which is preliminary data.</text>
</comment>
<accession>A0A9P7XPL3</accession>
<keyword evidence="3" id="KW-1185">Reference proteome</keyword>
<dbReference type="EMBL" id="JAHRHY010000013">
    <property type="protein sequence ID" value="KAG9064729.1"/>
    <property type="molecule type" value="Genomic_DNA"/>
</dbReference>
<dbReference type="Pfam" id="PF12937">
    <property type="entry name" value="F-box-like"/>
    <property type="match status" value="1"/>
</dbReference>
<evidence type="ECO:0000259" key="1">
    <source>
        <dbReference type="Pfam" id="PF12937"/>
    </source>
</evidence>
<dbReference type="Gene3D" id="3.80.10.10">
    <property type="entry name" value="Ribonuclease Inhibitor"/>
    <property type="match status" value="1"/>
</dbReference>
<dbReference type="PANTHER" id="PTHR13318">
    <property type="entry name" value="PARTNER OF PAIRED, ISOFORM B-RELATED"/>
    <property type="match status" value="1"/>
</dbReference>
<dbReference type="AlphaFoldDB" id="A0A9P7XPL3"/>
<gene>
    <name evidence="2" type="ORF">KI688_002988</name>
</gene>